<feature type="compositionally biased region" description="Pro residues" evidence="2">
    <location>
        <begin position="48"/>
        <end position="80"/>
    </location>
</feature>
<evidence type="ECO:0000256" key="1">
    <source>
        <dbReference type="ARBA" id="ARBA00006068"/>
    </source>
</evidence>
<reference evidence="5 6" key="1">
    <citation type="submission" date="2020-11" db="EMBL/GenBank/DDBJ databases">
        <title>Pseudonocardia abyssalis sp. nov. and Pseudonocardia oceani sp. nov., description and phylogenomic analysis of two novel actinomycetes isolated from the deep Southern Ocean.</title>
        <authorList>
            <person name="Parra J."/>
        </authorList>
    </citation>
    <scope>NUCLEOTIDE SEQUENCE [LARGE SCALE GENOMIC DNA]</scope>
    <source>
        <strain evidence="5 6">KRD-168</strain>
    </source>
</reference>
<feature type="region of interest" description="Disordered" evidence="2">
    <location>
        <begin position="1"/>
        <end position="149"/>
    </location>
</feature>
<feature type="compositionally biased region" description="Pro residues" evidence="2">
    <location>
        <begin position="129"/>
        <end position="139"/>
    </location>
</feature>
<accession>A0ABS6UYP7</accession>
<keyword evidence="3" id="KW-0472">Membrane</keyword>
<dbReference type="PANTHER" id="PTHR33392">
    <property type="entry name" value="POLYISOPRENYL-TEICHOIC ACID--PEPTIDOGLYCAN TEICHOIC ACID TRANSFERASE TAGU"/>
    <property type="match status" value="1"/>
</dbReference>
<feature type="compositionally biased region" description="Gly residues" evidence="2">
    <location>
        <begin position="37"/>
        <end position="46"/>
    </location>
</feature>
<evidence type="ECO:0000256" key="3">
    <source>
        <dbReference type="SAM" id="Phobius"/>
    </source>
</evidence>
<feature type="domain" description="Cell envelope-related transcriptional attenuator" evidence="4">
    <location>
        <begin position="222"/>
        <end position="369"/>
    </location>
</feature>
<evidence type="ECO:0000313" key="5">
    <source>
        <dbReference type="EMBL" id="MBW0137023.1"/>
    </source>
</evidence>
<gene>
    <name evidence="5" type="ORF">I4I81_22555</name>
</gene>
<proteinExistence type="inferred from homology"/>
<dbReference type="RefSeq" id="WP_218616313.1">
    <property type="nucleotide sequence ID" value="NZ_JADQDK010000001.1"/>
</dbReference>
<feature type="compositionally biased region" description="Basic and acidic residues" evidence="2">
    <location>
        <begin position="115"/>
        <end position="128"/>
    </location>
</feature>
<comment type="similarity">
    <text evidence="1">Belongs to the LytR/CpsA/Psr (LCP) family.</text>
</comment>
<dbReference type="Proteomes" id="UP000694287">
    <property type="component" value="Unassembled WGS sequence"/>
</dbReference>
<evidence type="ECO:0000259" key="4">
    <source>
        <dbReference type="Pfam" id="PF03816"/>
    </source>
</evidence>
<dbReference type="InterPro" id="IPR004474">
    <property type="entry name" value="LytR_CpsA_psr"/>
</dbReference>
<organism evidence="5 6">
    <name type="scientific">Pseudonocardia abyssalis</name>
    <dbReference type="NCBI Taxonomy" id="2792008"/>
    <lineage>
        <taxon>Bacteria</taxon>
        <taxon>Bacillati</taxon>
        <taxon>Actinomycetota</taxon>
        <taxon>Actinomycetes</taxon>
        <taxon>Pseudonocardiales</taxon>
        <taxon>Pseudonocardiaceae</taxon>
        <taxon>Pseudonocardia</taxon>
    </lineage>
</organism>
<feature type="compositionally biased region" description="Polar residues" evidence="2">
    <location>
        <begin position="14"/>
        <end position="23"/>
    </location>
</feature>
<protein>
    <submittedName>
        <fullName evidence="5">LCP family protein</fullName>
    </submittedName>
</protein>
<keyword evidence="6" id="KW-1185">Reference proteome</keyword>
<dbReference type="NCBIfam" id="TIGR00350">
    <property type="entry name" value="lytR_cpsA_psr"/>
    <property type="match status" value="1"/>
</dbReference>
<keyword evidence="3" id="KW-0812">Transmembrane</keyword>
<dbReference type="Pfam" id="PF03816">
    <property type="entry name" value="LytR_cpsA_psr"/>
    <property type="match status" value="1"/>
</dbReference>
<evidence type="ECO:0000256" key="2">
    <source>
        <dbReference type="SAM" id="MobiDB-lite"/>
    </source>
</evidence>
<feature type="transmembrane region" description="Helical" evidence="3">
    <location>
        <begin position="154"/>
        <end position="172"/>
    </location>
</feature>
<dbReference type="EMBL" id="JADQDK010000001">
    <property type="protein sequence ID" value="MBW0137023.1"/>
    <property type="molecule type" value="Genomic_DNA"/>
</dbReference>
<comment type="caution">
    <text evidence="5">The sequence shown here is derived from an EMBL/GenBank/DDBJ whole genome shotgun (WGS) entry which is preliminary data.</text>
</comment>
<sequence>MNDGRPPKRGTPGWGQQSRRPSASSGGPNPGEPRRPGGWGSGGQSPPGGRPLPPSWPPPPPEPGVARPPSPSPPLPPPSLPRYAQPTAPQQGHRPTVAGGGRPPDPTSVLPPGRDAPRRPARPSDRRPSGPPPRRPSGPRPGGRRPDWGRRIKTGLIVALVLIVGFAVYIDVSLDRVSALPADSANSSQGTNYLIVGSDSRADLTPEQRAELATGDPESELTDTIMLLHTGGGPSTLVSIPRDSMVDIPGHGRHKINSAYGRGERDAAGTGPELLTRTIEGATGLHIDHYVQIGFTGFVNVVDAVGGVDLCVPEAITDPKAALDIEAGCQTLDQATALGYVRTRATASSDFGRVERQRAFISALLQKVTSPATLLNPFRIVPLATGLSSAITVDDGAHVWNLAFFGLAMRGVSDGGVTTTVPVRDGAVNWDRDRASALFETLANDEVPSGNQLGP</sequence>
<evidence type="ECO:0000313" key="6">
    <source>
        <dbReference type="Proteomes" id="UP000694287"/>
    </source>
</evidence>
<dbReference type="InterPro" id="IPR050922">
    <property type="entry name" value="LytR/CpsA/Psr_CW_biosynth"/>
</dbReference>
<keyword evidence="3" id="KW-1133">Transmembrane helix</keyword>
<name>A0ABS6UYP7_9PSEU</name>
<dbReference type="PANTHER" id="PTHR33392:SF6">
    <property type="entry name" value="POLYISOPRENYL-TEICHOIC ACID--PEPTIDOGLYCAN TEICHOIC ACID TRANSFERASE TAGU"/>
    <property type="match status" value="1"/>
</dbReference>